<feature type="region of interest" description="Disordered" evidence="1">
    <location>
        <begin position="114"/>
        <end position="147"/>
    </location>
</feature>
<sequence>MSTSKTEQVEAMKDEYKSLIKDIITLERQLEELPQPDEETIDTLEAIAIKLQTVRAIEETNERLGSLLNLKLPNAKEFLINYDTQWSKLRELWGENPNLSNGLRRMIEIFGPCKRERGEGGDNGDDGEEAGNQEGGGSLKETFQGLSEPEKLTELNELLDDARKDRQKLQDTVEVKEKFWRLINQMVTQEREHGKLQGLNKCISEWEEGFAALKGSVTRMATYIPEFLQSNLEPSEATSGPKETDKESDASSSDVVIPKRRRIK</sequence>
<dbReference type="EMBL" id="KZ805301">
    <property type="protein sequence ID" value="PVI08142.1"/>
    <property type="molecule type" value="Genomic_DNA"/>
</dbReference>
<dbReference type="AlphaFoldDB" id="A0A2V1EDE5"/>
<name>A0A2V1EDE5_9PLEO</name>
<keyword evidence="3" id="KW-1185">Reference proteome</keyword>
<organism evidence="2 3">
    <name type="scientific">Periconia macrospinosa</name>
    <dbReference type="NCBI Taxonomy" id="97972"/>
    <lineage>
        <taxon>Eukaryota</taxon>
        <taxon>Fungi</taxon>
        <taxon>Dikarya</taxon>
        <taxon>Ascomycota</taxon>
        <taxon>Pezizomycotina</taxon>
        <taxon>Dothideomycetes</taxon>
        <taxon>Pleosporomycetidae</taxon>
        <taxon>Pleosporales</taxon>
        <taxon>Massarineae</taxon>
        <taxon>Periconiaceae</taxon>
        <taxon>Periconia</taxon>
    </lineage>
</organism>
<evidence type="ECO:0000313" key="2">
    <source>
        <dbReference type="EMBL" id="PVI08142.1"/>
    </source>
</evidence>
<feature type="compositionally biased region" description="Polar residues" evidence="1">
    <location>
        <begin position="228"/>
        <end position="238"/>
    </location>
</feature>
<reference evidence="2 3" key="1">
    <citation type="journal article" date="2018" name="Sci. Rep.">
        <title>Comparative genomics provides insights into the lifestyle and reveals functional heterogeneity of dark septate endophytic fungi.</title>
        <authorList>
            <person name="Knapp D.G."/>
            <person name="Nemeth J.B."/>
            <person name="Barry K."/>
            <person name="Hainaut M."/>
            <person name="Henrissat B."/>
            <person name="Johnson J."/>
            <person name="Kuo A."/>
            <person name="Lim J.H.P."/>
            <person name="Lipzen A."/>
            <person name="Nolan M."/>
            <person name="Ohm R.A."/>
            <person name="Tamas L."/>
            <person name="Grigoriev I.V."/>
            <person name="Spatafora J.W."/>
            <person name="Nagy L.G."/>
            <person name="Kovacs G.M."/>
        </authorList>
    </citation>
    <scope>NUCLEOTIDE SEQUENCE [LARGE SCALE GENOMIC DNA]</scope>
    <source>
        <strain evidence="2 3">DSE2036</strain>
    </source>
</reference>
<gene>
    <name evidence="2" type="ORF">DM02DRAFT_666117</name>
</gene>
<feature type="region of interest" description="Disordered" evidence="1">
    <location>
        <begin position="228"/>
        <end position="264"/>
    </location>
</feature>
<dbReference type="Proteomes" id="UP000244855">
    <property type="component" value="Unassembled WGS sequence"/>
</dbReference>
<evidence type="ECO:0000313" key="3">
    <source>
        <dbReference type="Proteomes" id="UP000244855"/>
    </source>
</evidence>
<feature type="compositionally biased region" description="Acidic residues" evidence="1">
    <location>
        <begin position="122"/>
        <end position="131"/>
    </location>
</feature>
<protein>
    <submittedName>
        <fullName evidence="2">Uncharacterized protein</fullName>
    </submittedName>
</protein>
<evidence type="ECO:0000256" key="1">
    <source>
        <dbReference type="SAM" id="MobiDB-lite"/>
    </source>
</evidence>
<proteinExistence type="predicted"/>
<accession>A0A2V1EDE5</accession>